<proteinExistence type="predicted"/>
<name>A0A379PK37_9PROT</name>
<dbReference type="Proteomes" id="UP000254919">
    <property type="component" value="Unassembled WGS sequence"/>
</dbReference>
<sequence>MTRLEDRQTLVAEIAAACAAGARLAPACSLAGIALRTFQRWRTCDGQVRADRRPTAIWPRPQHALSDAERARMVELANEPRFASTPPARIVPALADTGIYVASESSFSRVLRDHGRCSVAAGLGRRAAPARSARMWRPPQGRSGAGT</sequence>
<dbReference type="AlphaFoldDB" id="A0A379PK37"/>
<reference evidence="2 3" key="1">
    <citation type="submission" date="2018-06" db="EMBL/GenBank/DDBJ databases">
        <authorList>
            <consortium name="Pathogen Informatics"/>
            <person name="Doyle S."/>
        </authorList>
    </citation>
    <scope>NUCLEOTIDE SEQUENCE [LARGE SCALE GENOMIC DNA]</scope>
    <source>
        <strain evidence="2 3">NCTC13291</strain>
    </source>
</reference>
<accession>A0A379PK37</accession>
<feature type="region of interest" description="Disordered" evidence="1">
    <location>
        <begin position="128"/>
        <end position="147"/>
    </location>
</feature>
<protein>
    <submittedName>
        <fullName evidence="2">Uncharacterized protein</fullName>
    </submittedName>
</protein>
<feature type="compositionally biased region" description="Low complexity" evidence="1">
    <location>
        <begin position="128"/>
        <end position="139"/>
    </location>
</feature>
<gene>
    <name evidence="2" type="ORF">NCTC13291_04160</name>
</gene>
<evidence type="ECO:0000313" key="3">
    <source>
        <dbReference type="Proteomes" id="UP000254919"/>
    </source>
</evidence>
<dbReference type="EMBL" id="UGVN01000002">
    <property type="protein sequence ID" value="SUE95277.1"/>
    <property type="molecule type" value="Genomic_DNA"/>
</dbReference>
<evidence type="ECO:0000256" key="1">
    <source>
        <dbReference type="SAM" id="MobiDB-lite"/>
    </source>
</evidence>
<organism evidence="2 3">
    <name type="scientific">Roseomonas mucosa</name>
    <dbReference type="NCBI Taxonomy" id="207340"/>
    <lineage>
        <taxon>Bacteria</taxon>
        <taxon>Pseudomonadati</taxon>
        <taxon>Pseudomonadota</taxon>
        <taxon>Alphaproteobacteria</taxon>
        <taxon>Acetobacterales</taxon>
        <taxon>Roseomonadaceae</taxon>
        <taxon>Roseomonas</taxon>
    </lineage>
</organism>
<evidence type="ECO:0000313" key="2">
    <source>
        <dbReference type="EMBL" id="SUE95277.1"/>
    </source>
</evidence>